<evidence type="ECO:0000256" key="11">
    <source>
        <dbReference type="ARBA" id="ARBA00022741"/>
    </source>
</evidence>
<dbReference type="Pfam" id="PF00977">
    <property type="entry name" value="His_biosynth"/>
    <property type="match status" value="1"/>
</dbReference>
<keyword evidence="9 16" id="KW-0963">Cytoplasm</keyword>
<feature type="region of interest" description="Phosphoribosyl-AMP cyclohydrolase" evidence="16">
    <location>
        <begin position="1"/>
        <end position="340"/>
    </location>
</feature>
<dbReference type="Gene3D" id="3.20.20.70">
    <property type="entry name" value="Aldolase class I"/>
    <property type="match status" value="1"/>
</dbReference>
<keyword evidence="15 16" id="KW-0511">Multifunctional enzyme</keyword>
<comment type="similarity">
    <text evidence="8 17">Belongs to the HisA/HisF family.</text>
</comment>
<dbReference type="SUPFAM" id="SSF101386">
    <property type="entry name" value="all-alpha NTP pyrophosphatases"/>
    <property type="match status" value="1"/>
</dbReference>
<keyword evidence="11 16" id="KW-0547">Nucleotide-binding</keyword>
<dbReference type="Pfam" id="PF01503">
    <property type="entry name" value="PRA-PH"/>
    <property type="match status" value="1"/>
</dbReference>
<dbReference type="InterPro" id="IPR008179">
    <property type="entry name" value="HisE"/>
</dbReference>
<evidence type="ECO:0000256" key="10">
    <source>
        <dbReference type="ARBA" id="ARBA00022605"/>
    </source>
</evidence>
<dbReference type="EC" id="3.6.1.31" evidence="16"/>
<dbReference type="InterPro" id="IPR006062">
    <property type="entry name" value="His_biosynth"/>
</dbReference>
<keyword evidence="12 16" id="KW-0378">Hydrolase</keyword>
<evidence type="ECO:0000256" key="5">
    <source>
        <dbReference type="ARBA" id="ARBA00005204"/>
    </source>
</evidence>
<name>A0ABT1EEZ5_9FIRM</name>
<evidence type="ECO:0000313" key="20">
    <source>
        <dbReference type="Proteomes" id="UP001523565"/>
    </source>
</evidence>
<evidence type="ECO:0000256" key="3">
    <source>
        <dbReference type="ARBA" id="ARBA00004496"/>
    </source>
</evidence>
<evidence type="ECO:0000256" key="6">
    <source>
        <dbReference type="ARBA" id="ARBA00007731"/>
    </source>
</evidence>
<evidence type="ECO:0000256" key="8">
    <source>
        <dbReference type="ARBA" id="ARBA00009667"/>
    </source>
</evidence>
<comment type="pathway">
    <text evidence="5 16">Amino-acid biosynthesis; L-histidine biosynthesis; L-histidine from 5-phospho-alpha-D-ribose 1-diphosphate: step 2/9.</text>
</comment>
<evidence type="ECO:0000256" key="7">
    <source>
        <dbReference type="ARBA" id="ARBA00008299"/>
    </source>
</evidence>
<comment type="similarity">
    <text evidence="6 16">In the C-terminal section; belongs to the PRA-PH family.</text>
</comment>
<comment type="catalytic activity">
    <reaction evidence="1 16">
        <text>1-(5-phospho-beta-D-ribosyl)-5'-AMP + H2O = 1-(5-phospho-beta-D-ribosyl)-5-[(5-phospho-beta-D-ribosylamino)methylideneamino]imidazole-4-carboxamide</text>
        <dbReference type="Rhea" id="RHEA:20049"/>
        <dbReference type="ChEBI" id="CHEBI:15377"/>
        <dbReference type="ChEBI" id="CHEBI:58435"/>
        <dbReference type="ChEBI" id="CHEBI:59457"/>
        <dbReference type="EC" id="3.5.4.19"/>
    </reaction>
</comment>
<protein>
    <recommendedName>
        <fullName evidence="16">Histidine biosynthesis bifunctional protein HisIE</fullName>
    </recommendedName>
    <domain>
        <recommendedName>
            <fullName evidence="16">Phosphoribosyl-AMP cyclohydrolase</fullName>
            <shortName evidence="16">PRA-CH</shortName>
            <ecNumber evidence="16">3.5.4.19</ecNumber>
        </recommendedName>
    </domain>
    <domain>
        <recommendedName>
            <fullName evidence="16">Phosphoribosyl-ATP pyrophosphatase</fullName>
            <shortName evidence="16">PRA-PH</shortName>
            <ecNumber evidence="16">3.6.1.31</ecNumber>
        </recommendedName>
    </domain>
</protein>
<feature type="domain" description="Phosphoribosyl-AMP cyclohydrolase" evidence="18">
    <location>
        <begin position="251"/>
        <end position="324"/>
    </location>
</feature>
<evidence type="ECO:0000256" key="15">
    <source>
        <dbReference type="ARBA" id="ARBA00023268"/>
    </source>
</evidence>
<evidence type="ECO:0000256" key="16">
    <source>
        <dbReference type="HAMAP-Rule" id="MF_01019"/>
    </source>
</evidence>
<dbReference type="InterPro" id="IPR038019">
    <property type="entry name" value="PRib_AMP_CycHydrolase_sf"/>
</dbReference>
<dbReference type="Pfam" id="PF01502">
    <property type="entry name" value="PRA-CH"/>
    <property type="match status" value="1"/>
</dbReference>
<evidence type="ECO:0000256" key="12">
    <source>
        <dbReference type="ARBA" id="ARBA00022801"/>
    </source>
</evidence>
<keyword evidence="20" id="KW-1185">Reference proteome</keyword>
<dbReference type="SUPFAM" id="SSF141734">
    <property type="entry name" value="HisI-like"/>
    <property type="match status" value="1"/>
</dbReference>
<proteinExistence type="inferred from homology"/>
<comment type="pathway">
    <text evidence="4 16">Amino-acid biosynthesis; L-histidine biosynthesis; L-histidine from 5-phospho-alpha-D-ribose 1-diphosphate: step 3/9.</text>
</comment>
<dbReference type="Proteomes" id="UP001523565">
    <property type="component" value="Unassembled WGS sequence"/>
</dbReference>
<comment type="caution">
    <text evidence="19">The sequence shown here is derived from an EMBL/GenBank/DDBJ whole genome shotgun (WGS) entry which is preliminary data.</text>
</comment>
<dbReference type="GO" id="GO:0004635">
    <property type="term" value="F:phosphoribosyl-AMP cyclohydrolase activity"/>
    <property type="evidence" value="ECO:0007669"/>
    <property type="project" value="UniProtKB-EC"/>
</dbReference>
<gene>
    <name evidence="16 19" type="primary">hisIE</name>
    <name evidence="16" type="synonym">hisI</name>
    <name evidence="19" type="ORF">NK118_03210</name>
</gene>
<evidence type="ECO:0000256" key="14">
    <source>
        <dbReference type="ARBA" id="ARBA00023102"/>
    </source>
</evidence>
<dbReference type="InterPro" id="IPR011060">
    <property type="entry name" value="RibuloseP-bd_barrel"/>
</dbReference>
<evidence type="ECO:0000256" key="17">
    <source>
        <dbReference type="RuleBase" id="RU003657"/>
    </source>
</evidence>
<dbReference type="CDD" id="cd11534">
    <property type="entry name" value="NTP-PPase_HisIE_like"/>
    <property type="match status" value="1"/>
</dbReference>
<dbReference type="HAMAP" id="MF_01019">
    <property type="entry name" value="HisIE"/>
    <property type="match status" value="1"/>
</dbReference>
<dbReference type="RefSeq" id="WP_262068157.1">
    <property type="nucleotide sequence ID" value="NZ_JAMXOC010000002.1"/>
</dbReference>
<dbReference type="EMBL" id="JAMZFV010000002">
    <property type="protein sequence ID" value="MCP1109255.1"/>
    <property type="molecule type" value="Genomic_DNA"/>
</dbReference>
<feature type="region of interest" description="Phosphoribosyl-ATP pyrophosphohydrolase" evidence="16">
    <location>
        <begin position="341"/>
        <end position="427"/>
    </location>
</feature>
<keyword evidence="14 16" id="KW-0368">Histidine biosynthesis</keyword>
<evidence type="ECO:0000256" key="1">
    <source>
        <dbReference type="ARBA" id="ARBA00000024"/>
    </source>
</evidence>
<dbReference type="NCBIfam" id="NF000768">
    <property type="entry name" value="PRK00051.1"/>
    <property type="match status" value="1"/>
</dbReference>
<dbReference type="PANTHER" id="PTHR42945">
    <property type="entry name" value="HISTIDINE BIOSYNTHESIS BIFUNCTIONAL PROTEIN"/>
    <property type="match status" value="1"/>
</dbReference>
<dbReference type="Gene3D" id="1.10.287.1080">
    <property type="entry name" value="MazG-like"/>
    <property type="match status" value="1"/>
</dbReference>
<dbReference type="InterPro" id="IPR021130">
    <property type="entry name" value="PRib-ATP_PPHydrolase-like"/>
</dbReference>
<dbReference type="InterPro" id="IPR002496">
    <property type="entry name" value="PRib_AMP_CycHydrolase_dom"/>
</dbReference>
<dbReference type="InterPro" id="IPR013785">
    <property type="entry name" value="Aldolase_TIM"/>
</dbReference>
<evidence type="ECO:0000256" key="13">
    <source>
        <dbReference type="ARBA" id="ARBA00022840"/>
    </source>
</evidence>
<evidence type="ECO:0000313" key="19">
    <source>
        <dbReference type="EMBL" id="MCP1109255.1"/>
    </source>
</evidence>
<comment type="similarity">
    <text evidence="7 16">In the N-terminal section; belongs to the PRA-CH family.</text>
</comment>
<keyword evidence="10 16" id="KW-0028">Amino-acid biosynthesis</keyword>
<organism evidence="19 20">
    <name type="scientific">Ohessyouella blattaphilus</name>
    <dbReference type="NCBI Taxonomy" id="2949333"/>
    <lineage>
        <taxon>Bacteria</taxon>
        <taxon>Bacillati</taxon>
        <taxon>Bacillota</taxon>
        <taxon>Clostridia</taxon>
        <taxon>Lachnospirales</taxon>
        <taxon>Lachnospiraceae</taxon>
        <taxon>Ohessyouella</taxon>
    </lineage>
</organism>
<dbReference type="PANTHER" id="PTHR42945:SF1">
    <property type="entry name" value="HISTIDINE BIOSYNTHESIS BIFUNCTIONAL PROTEIN HIS7"/>
    <property type="match status" value="1"/>
</dbReference>
<comment type="subcellular location">
    <subcellularLocation>
        <location evidence="3 16">Cytoplasm</location>
    </subcellularLocation>
</comment>
<reference evidence="19 20" key="1">
    <citation type="journal article" date="2022" name="Genome Biol. Evol.">
        <title>Host diet, physiology and behaviors set the stage for Lachnospiraceae cladogenesis.</title>
        <authorList>
            <person name="Vera-Ponce De Leon A."/>
            <person name="Schneider M."/>
            <person name="Jahnes B.C."/>
            <person name="Sadowski V."/>
            <person name="Camuy-Velez L.A."/>
            <person name="Duan J."/>
            <person name="Sabree Z.L."/>
        </authorList>
    </citation>
    <scope>NUCLEOTIDE SEQUENCE [LARGE SCALE GENOMIC DNA]</scope>
    <source>
        <strain evidence="19 20">PAL227</strain>
    </source>
</reference>
<dbReference type="HAMAP" id="MF_01021">
    <property type="entry name" value="HisI"/>
    <property type="match status" value="1"/>
</dbReference>
<accession>A0ABT1EEZ5</accession>
<dbReference type="NCBIfam" id="NF002747">
    <property type="entry name" value="PRK02759.1"/>
    <property type="match status" value="1"/>
</dbReference>
<evidence type="ECO:0000256" key="4">
    <source>
        <dbReference type="ARBA" id="ARBA00005169"/>
    </source>
</evidence>
<dbReference type="EC" id="3.5.4.19" evidence="16"/>
<dbReference type="InterPro" id="IPR023019">
    <property type="entry name" value="His_synth_HisIE"/>
</dbReference>
<evidence type="ECO:0000259" key="18">
    <source>
        <dbReference type="Pfam" id="PF01502"/>
    </source>
</evidence>
<dbReference type="NCBIfam" id="TIGR03188">
    <property type="entry name" value="histidine_hisI"/>
    <property type="match status" value="1"/>
</dbReference>
<dbReference type="SUPFAM" id="SSF51366">
    <property type="entry name" value="Ribulose-phoshate binding barrel"/>
    <property type="match status" value="1"/>
</dbReference>
<dbReference type="Gene3D" id="3.10.20.810">
    <property type="entry name" value="Phosphoribosyl-AMP cyclohydrolase"/>
    <property type="match status" value="1"/>
</dbReference>
<dbReference type="InterPro" id="IPR026660">
    <property type="entry name" value="PRA-CH"/>
</dbReference>
<evidence type="ECO:0000256" key="2">
    <source>
        <dbReference type="ARBA" id="ARBA00001460"/>
    </source>
</evidence>
<evidence type="ECO:0000256" key="9">
    <source>
        <dbReference type="ARBA" id="ARBA00022490"/>
    </source>
</evidence>
<dbReference type="GO" id="GO:0004636">
    <property type="term" value="F:phosphoribosyl-ATP diphosphatase activity"/>
    <property type="evidence" value="ECO:0007669"/>
    <property type="project" value="UniProtKB-EC"/>
</dbReference>
<comment type="catalytic activity">
    <reaction evidence="2 16">
        <text>1-(5-phospho-beta-D-ribosyl)-ATP + H2O = 1-(5-phospho-beta-D-ribosyl)-5'-AMP + diphosphate + H(+)</text>
        <dbReference type="Rhea" id="RHEA:22828"/>
        <dbReference type="ChEBI" id="CHEBI:15377"/>
        <dbReference type="ChEBI" id="CHEBI:15378"/>
        <dbReference type="ChEBI" id="CHEBI:33019"/>
        <dbReference type="ChEBI" id="CHEBI:59457"/>
        <dbReference type="ChEBI" id="CHEBI:73183"/>
        <dbReference type="EC" id="3.6.1.31"/>
    </reaction>
</comment>
<sequence length="427" mass="48540">MGLKRIIPCLFLKDKKAVKWFDDETVVAENVLELVKTYNENGADELLIFNLTDNEDDKDEAVHFLKKIKKNLFIPMIVAGSIDNLEDVKKVLYAGANRVVVNMAKPNADKLIEDAATRFGKEKVAVSINDFDTMFKHQRLINEFAKDVLLLHQMDLNSVTNVSESELVVFTKLEDMDVVLSFLENEKVRGVVGPVFSAADAKLTKIKDICVERGIEVSSFEANIEFSEFKTDDQGLVPVVVQNYRTQEVLMVAYMNEEAYYKTIKTGKMTYYSRSRQELWVKGETSGHTQYLKSLDIDCDKDTLLAKVDQVGAACHTGSPTCFYTRISGETEATSNPLYVFKHLYDVIVDRRENPKEGSYTNYLFDKGIDKILKKVGEEASEIIIASKNPSTEEIKYEIADFLYHMTVLMVDKGISWDEVINELDDR</sequence>
<keyword evidence="13 16" id="KW-0067">ATP-binding</keyword>
<dbReference type="HAMAP" id="MF_01020">
    <property type="entry name" value="HisE"/>
    <property type="match status" value="1"/>
</dbReference>